<evidence type="ECO:0000313" key="2">
    <source>
        <dbReference type="EMBL" id="EZG66590.1"/>
    </source>
</evidence>
<gene>
    <name evidence="2" type="ORF">GNI_078770</name>
</gene>
<evidence type="ECO:0000256" key="1">
    <source>
        <dbReference type="SAM" id="MobiDB-lite"/>
    </source>
</evidence>
<organism evidence="2 3">
    <name type="scientific">Gregarina niphandrodes</name>
    <name type="common">Septate eugregarine</name>
    <dbReference type="NCBI Taxonomy" id="110365"/>
    <lineage>
        <taxon>Eukaryota</taxon>
        <taxon>Sar</taxon>
        <taxon>Alveolata</taxon>
        <taxon>Apicomplexa</taxon>
        <taxon>Conoidasida</taxon>
        <taxon>Gregarinasina</taxon>
        <taxon>Eugregarinorida</taxon>
        <taxon>Gregarinidae</taxon>
        <taxon>Gregarina</taxon>
    </lineage>
</organism>
<dbReference type="VEuPathDB" id="CryptoDB:GNI_078770"/>
<feature type="region of interest" description="Disordered" evidence="1">
    <location>
        <begin position="740"/>
        <end position="763"/>
    </location>
</feature>
<feature type="compositionally biased region" description="Basic and acidic residues" evidence="1">
    <location>
        <begin position="350"/>
        <end position="391"/>
    </location>
</feature>
<reference evidence="2" key="1">
    <citation type="submission" date="2013-12" db="EMBL/GenBank/DDBJ databases">
        <authorList>
            <person name="Omoto C.K."/>
            <person name="Sibley D."/>
            <person name="Venepally P."/>
            <person name="Hadjithomas M."/>
            <person name="Karamycheva S."/>
            <person name="Brunk B."/>
            <person name="Roos D."/>
            <person name="Caler E."/>
            <person name="Lorenzi H."/>
        </authorList>
    </citation>
    <scope>NUCLEOTIDE SEQUENCE</scope>
</reference>
<comment type="caution">
    <text evidence="2">The sequence shown here is derived from an EMBL/GenBank/DDBJ whole genome shotgun (WGS) entry which is preliminary data.</text>
</comment>
<dbReference type="EMBL" id="AFNH02000590">
    <property type="protein sequence ID" value="EZG66590.1"/>
    <property type="molecule type" value="Genomic_DNA"/>
</dbReference>
<dbReference type="RefSeq" id="XP_011130576.1">
    <property type="nucleotide sequence ID" value="XM_011132274.1"/>
</dbReference>
<dbReference type="OrthoDB" id="383349at2759"/>
<feature type="region of interest" description="Disordered" evidence="1">
    <location>
        <begin position="331"/>
        <end position="415"/>
    </location>
</feature>
<feature type="compositionally biased region" description="Polar residues" evidence="1">
    <location>
        <begin position="392"/>
        <end position="413"/>
    </location>
</feature>
<accession>A0A023B6J8</accession>
<sequence length="1545" mass="167470">MVTARGSYVCPPGAFVTRVIETTRDLRELTALRNVSAPKHTDPGFLRIAVPPVGSVPKSILVKSAPAPGRATRASVGDAETAAGKTAGTAVGAQQLVERFLQASRAAAESQLVPAVPFQSAALQSAAFQSAPYQSASYQASGPMTPGESLIAVWVSARGCLLRVDEDELRCEFGLSCFSAMGGPSPMAGVESPAVVGMVSGQRLCFEDLAQQGHAALGHGTALLSAAPSGLGEAGHEPHERTDDVALALPFVKWECRVLRCFGTAKPVPDVFRRIQIPLANDECFTLNKNLLVPTSLSTTRICIQISTNQLKEAQLLVQSVTDRISDLTKAATKRQDAPLDELQDLPSETADRSTVDRSTGELRSMGELRGTGELRSTGELRTTGELRNTAELRSTGRSNTSSGDPLTTSGTVSGLPGSAISSFLNTSPGPIGTPGLPVLSEKELLEDQEQLKRAHKINTVVYDYKYDNLQSRYSDEDRARVLQRYPVSKPKSRSALGRMLWERMASRHPASPLAHVGVFIPAIEIVVLDRGLTTLRAVVAGAQMQGPVPLIGESEASVEATLHVLASNLTANKEESLLSDPISVNITASRTFLTGRYLPVVDIQVRVSKTVATLEAGTAQNLYRLAHSFSTLSTPHKPDETHATVINATGNRLGVTVQLPKEGSKKGPPLWSDQGALDKLVAVSEILANEHVCEKTSHEIFFSIRKAFEPMLVLTYGSATGLNVREQMLEQRGLSTRSRRVRRVAEEEGVAGNGPAVDGPVGDGATGDGAAGEVSIPVTLGAGEAKPPAQSFLINTPEQLVAMWNDLSLLGDSDFLTVSRILLEDDELRERVKAVAEDGGLCLSDTKLYRLVSSHEEPGAAGRLQHSSLDDGRFDGALTSIRGLVEARKPYRVQLARAQGDLLLSTSRHVECLIEDIVKDAPFLLRSRLAQLSSANLHSQIFKQSDGWTACGLLQVNKEGAKAYHVDGVGYRLMVEPQLQADGSSALFVGSTVLVENSTPFKLVLNCTSRVNRFKHLAHKLLSVRLDGLPRPMTKALMILRDRLVYTTQHETSFAQEADRLVVLPFKKNAIPISWFQDPRGKQFSLVLCHPDDQSERGGALCTPKNLDNLQDLLSVMETAESVSQLDKTGNSIALVIRGRLGKLLQVVQSLVVGKQLALTASVRSFHVPTARQPEMVQGFVLHIEPFMKIKNNLTYPVTVTLASPTKNRPQPDEEEFGTGRSQEEVLTGRTLISHATSDEIERLFSGRPVTASIPSGWIWCLPLAMQTLDLTIAVHGLPLQRARTHVTQAYYKAAKGLMLTGRYHDQVVALALKSLKKDYAMKHNFWQTLLTDGQFSDRDGTSSLTSAGVGSRLIATGQLPPSGTINRLYDSVAVSLLAEHDIHCAAGQTTPPDLAELPEYQMPRRQVWLQGDEGIVQAVDSQLKNPQAMGLDPELSEVCTLTCKSVMQSIYNHYPLEICTARRSIDIMQASVVENTLMDTYLIINEKPVPPLSSLNFSTEELGLCHISLLRRFGNTWKKSLPLAKINLTAQKSQDPIKFPFPL</sequence>
<feature type="region of interest" description="Disordered" evidence="1">
    <location>
        <begin position="1204"/>
        <end position="1223"/>
    </location>
</feature>
<name>A0A023B6J8_GRENI</name>
<evidence type="ECO:0000313" key="3">
    <source>
        <dbReference type="Proteomes" id="UP000019763"/>
    </source>
</evidence>
<dbReference type="GeneID" id="22912863"/>
<dbReference type="Proteomes" id="UP000019763">
    <property type="component" value="Unassembled WGS sequence"/>
</dbReference>
<keyword evidence="3" id="KW-1185">Reference proteome</keyword>
<protein>
    <submittedName>
        <fullName evidence="2">Uncharacterized protein</fullName>
    </submittedName>
</protein>
<proteinExistence type="predicted"/>